<organism evidence="2 3">
    <name type="scientific">Shimia litoralis</name>
    <dbReference type="NCBI Taxonomy" id="420403"/>
    <lineage>
        <taxon>Bacteria</taxon>
        <taxon>Pseudomonadati</taxon>
        <taxon>Pseudomonadota</taxon>
        <taxon>Alphaproteobacteria</taxon>
        <taxon>Rhodobacterales</taxon>
        <taxon>Roseobacteraceae</taxon>
    </lineage>
</organism>
<dbReference type="PANTHER" id="PTHR34980:SF2">
    <property type="entry name" value="INNER MEMBRANE PROTEIN YHAH-RELATED"/>
    <property type="match status" value="1"/>
</dbReference>
<feature type="transmembrane region" description="Helical" evidence="1">
    <location>
        <begin position="131"/>
        <end position="158"/>
    </location>
</feature>
<dbReference type="InterPro" id="IPR008523">
    <property type="entry name" value="DUF805"/>
</dbReference>
<name>A0A4U7N8X2_9RHOB</name>
<feature type="transmembrane region" description="Helical" evidence="1">
    <location>
        <begin position="68"/>
        <end position="87"/>
    </location>
</feature>
<feature type="transmembrane region" description="Helical" evidence="1">
    <location>
        <begin position="26"/>
        <end position="48"/>
    </location>
</feature>
<keyword evidence="1" id="KW-0812">Transmembrane</keyword>
<evidence type="ECO:0000256" key="1">
    <source>
        <dbReference type="SAM" id="Phobius"/>
    </source>
</evidence>
<reference evidence="2 3" key="1">
    <citation type="submission" date="2019-04" db="EMBL/GenBank/DDBJ databases">
        <title>Genome sequence of Pelagicola litoralis CL-ES2.</title>
        <authorList>
            <person name="Cao J."/>
        </authorList>
    </citation>
    <scope>NUCLEOTIDE SEQUENCE [LARGE SCALE GENOMIC DNA]</scope>
    <source>
        <strain evidence="2 3">CL-ES2</strain>
    </source>
</reference>
<dbReference type="OrthoDB" id="9812349at2"/>
<keyword evidence="3" id="KW-1185">Reference proteome</keyword>
<keyword evidence="1" id="KW-1133">Transmembrane helix</keyword>
<dbReference type="RefSeq" id="WP_138014437.1">
    <property type="nucleotide sequence ID" value="NZ_SULI01000001.1"/>
</dbReference>
<protein>
    <submittedName>
        <fullName evidence="2">DUF805 domain-containing protein</fullName>
    </submittedName>
</protein>
<dbReference type="Pfam" id="PF05656">
    <property type="entry name" value="DUF805"/>
    <property type="match status" value="1"/>
</dbReference>
<dbReference type="GO" id="GO:0005886">
    <property type="term" value="C:plasma membrane"/>
    <property type="evidence" value="ECO:0007669"/>
    <property type="project" value="TreeGrafter"/>
</dbReference>
<gene>
    <name evidence="2" type="ORF">FAP39_00680</name>
</gene>
<comment type="caution">
    <text evidence="2">The sequence shown here is derived from an EMBL/GenBank/DDBJ whole genome shotgun (WGS) entry which is preliminary data.</text>
</comment>
<proteinExistence type="predicted"/>
<sequence length="178" mass="19238">MTFGAAIKSGFTKYATFSGRAARSEYWWFFLFLLLGNMIAGVVDFALFGSSVTTSTDTSVAIQAQSDGPFAAIFALATFIPHLALGWRRMHDSGRSGLYLFFPFLITLGVLTVLAIDAGMTSLLFGGTGPFYSSITGILALIAIFLMILSPFMVLYWLTRPSQPGTNDYGPNPAEVTT</sequence>
<dbReference type="EMBL" id="SULI01000001">
    <property type="protein sequence ID" value="TKZ22420.1"/>
    <property type="molecule type" value="Genomic_DNA"/>
</dbReference>
<keyword evidence="1" id="KW-0472">Membrane</keyword>
<feature type="transmembrane region" description="Helical" evidence="1">
    <location>
        <begin position="99"/>
        <end position="125"/>
    </location>
</feature>
<dbReference type="PANTHER" id="PTHR34980">
    <property type="entry name" value="INNER MEMBRANE PROTEIN-RELATED-RELATED"/>
    <property type="match status" value="1"/>
</dbReference>
<dbReference type="AlphaFoldDB" id="A0A4U7N8X2"/>
<evidence type="ECO:0000313" key="2">
    <source>
        <dbReference type="EMBL" id="TKZ22420.1"/>
    </source>
</evidence>
<accession>A0A4U7N8X2</accession>
<evidence type="ECO:0000313" key="3">
    <source>
        <dbReference type="Proteomes" id="UP000306575"/>
    </source>
</evidence>
<dbReference type="Proteomes" id="UP000306575">
    <property type="component" value="Unassembled WGS sequence"/>
</dbReference>